<sequence length="64" mass="6878">MFVVFVLQYIIQCLSREASAVGGSGRSRIRVWAGSGTCGVGAIVRGRRALHSVNRDEILPSTTD</sequence>
<protein>
    <recommendedName>
        <fullName evidence="4">Secreted protein</fullName>
    </recommendedName>
</protein>
<dbReference type="AlphaFoldDB" id="A0A9D4E6J6"/>
<gene>
    <name evidence="2" type="ORF">DPMN_174131</name>
</gene>
<evidence type="ECO:0008006" key="4">
    <source>
        <dbReference type="Google" id="ProtNLM"/>
    </source>
</evidence>
<dbReference type="Proteomes" id="UP000828390">
    <property type="component" value="Unassembled WGS sequence"/>
</dbReference>
<keyword evidence="1" id="KW-0732">Signal</keyword>
<evidence type="ECO:0000313" key="2">
    <source>
        <dbReference type="EMBL" id="KAH3772785.1"/>
    </source>
</evidence>
<comment type="caution">
    <text evidence="2">The sequence shown here is derived from an EMBL/GenBank/DDBJ whole genome shotgun (WGS) entry which is preliminary data.</text>
</comment>
<dbReference type="EMBL" id="JAIWYP010000009">
    <property type="protein sequence ID" value="KAH3772785.1"/>
    <property type="molecule type" value="Genomic_DNA"/>
</dbReference>
<evidence type="ECO:0000256" key="1">
    <source>
        <dbReference type="SAM" id="SignalP"/>
    </source>
</evidence>
<feature type="signal peptide" evidence="1">
    <location>
        <begin position="1"/>
        <end position="15"/>
    </location>
</feature>
<organism evidence="2 3">
    <name type="scientific">Dreissena polymorpha</name>
    <name type="common">Zebra mussel</name>
    <name type="synonym">Mytilus polymorpha</name>
    <dbReference type="NCBI Taxonomy" id="45954"/>
    <lineage>
        <taxon>Eukaryota</taxon>
        <taxon>Metazoa</taxon>
        <taxon>Spiralia</taxon>
        <taxon>Lophotrochozoa</taxon>
        <taxon>Mollusca</taxon>
        <taxon>Bivalvia</taxon>
        <taxon>Autobranchia</taxon>
        <taxon>Heteroconchia</taxon>
        <taxon>Euheterodonta</taxon>
        <taxon>Imparidentia</taxon>
        <taxon>Neoheterodontei</taxon>
        <taxon>Myida</taxon>
        <taxon>Dreissenoidea</taxon>
        <taxon>Dreissenidae</taxon>
        <taxon>Dreissena</taxon>
    </lineage>
</organism>
<name>A0A9D4E6J6_DREPO</name>
<keyword evidence="3" id="KW-1185">Reference proteome</keyword>
<proteinExistence type="predicted"/>
<evidence type="ECO:0000313" key="3">
    <source>
        <dbReference type="Proteomes" id="UP000828390"/>
    </source>
</evidence>
<feature type="chain" id="PRO_5039370807" description="Secreted protein" evidence="1">
    <location>
        <begin position="16"/>
        <end position="64"/>
    </location>
</feature>
<reference evidence="2" key="1">
    <citation type="journal article" date="2019" name="bioRxiv">
        <title>The Genome of the Zebra Mussel, Dreissena polymorpha: A Resource for Invasive Species Research.</title>
        <authorList>
            <person name="McCartney M.A."/>
            <person name="Auch B."/>
            <person name="Kono T."/>
            <person name="Mallez S."/>
            <person name="Zhang Y."/>
            <person name="Obille A."/>
            <person name="Becker A."/>
            <person name="Abrahante J.E."/>
            <person name="Garbe J."/>
            <person name="Badalamenti J.P."/>
            <person name="Herman A."/>
            <person name="Mangelson H."/>
            <person name="Liachko I."/>
            <person name="Sullivan S."/>
            <person name="Sone E.D."/>
            <person name="Koren S."/>
            <person name="Silverstein K.A.T."/>
            <person name="Beckman K.B."/>
            <person name="Gohl D.M."/>
        </authorList>
    </citation>
    <scope>NUCLEOTIDE SEQUENCE</scope>
    <source>
        <strain evidence="2">Duluth1</strain>
        <tissue evidence="2">Whole animal</tissue>
    </source>
</reference>
<accession>A0A9D4E6J6</accession>
<reference evidence="2" key="2">
    <citation type="submission" date="2020-11" db="EMBL/GenBank/DDBJ databases">
        <authorList>
            <person name="McCartney M.A."/>
            <person name="Auch B."/>
            <person name="Kono T."/>
            <person name="Mallez S."/>
            <person name="Becker A."/>
            <person name="Gohl D.M."/>
            <person name="Silverstein K.A.T."/>
            <person name="Koren S."/>
            <person name="Bechman K.B."/>
            <person name="Herman A."/>
            <person name="Abrahante J.E."/>
            <person name="Garbe J."/>
        </authorList>
    </citation>
    <scope>NUCLEOTIDE SEQUENCE</scope>
    <source>
        <strain evidence="2">Duluth1</strain>
        <tissue evidence="2">Whole animal</tissue>
    </source>
</reference>